<dbReference type="EMBL" id="LSDL01000050">
    <property type="protein sequence ID" value="KXB78126.1"/>
    <property type="molecule type" value="Genomic_DNA"/>
</dbReference>
<evidence type="ECO:0000313" key="2">
    <source>
        <dbReference type="Proteomes" id="UP000070531"/>
    </source>
</evidence>
<name>A0A134BDU6_9BACT</name>
<protein>
    <submittedName>
        <fullName evidence="1">Uncharacterized protein</fullName>
    </submittedName>
</protein>
<proteinExistence type="predicted"/>
<dbReference type="Proteomes" id="UP000070531">
    <property type="component" value="Unassembled WGS sequence"/>
</dbReference>
<reference evidence="1 2" key="1">
    <citation type="submission" date="2016-01" db="EMBL/GenBank/DDBJ databases">
        <authorList>
            <person name="Oliw E.H."/>
        </authorList>
    </citation>
    <scope>NUCLEOTIDE SEQUENCE [LARGE SCALE GENOMIC DNA]</scope>
    <source>
        <strain evidence="1 2">DNF00307</strain>
    </source>
</reference>
<dbReference type="AlphaFoldDB" id="A0A134BDU6"/>
<gene>
    <name evidence="1" type="ORF">HMPREF1860_01169</name>
</gene>
<dbReference type="STRING" id="419005.HMPREF1860_01169"/>
<evidence type="ECO:0000313" key="1">
    <source>
        <dbReference type="EMBL" id="KXB78126.1"/>
    </source>
</evidence>
<sequence>MHYLIFKLIKLYKKKSTKLKDYKNYCKIKYLSLMLNMLNNTHKNTISKRLLCLSFGRL</sequence>
<organism evidence="1">
    <name type="scientific">Prevotella amnii</name>
    <dbReference type="NCBI Taxonomy" id="419005"/>
    <lineage>
        <taxon>Bacteria</taxon>
        <taxon>Pseudomonadati</taxon>
        <taxon>Bacteroidota</taxon>
        <taxon>Bacteroidia</taxon>
        <taxon>Bacteroidales</taxon>
        <taxon>Prevotellaceae</taxon>
        <taxon>Prevotella</taxon>
    </lineage>
</organism>
<comment type="caution">
    <text evidence="1">The sequence shown here is derived from an EMBL/GenBank/DDBJ whole genome shotgun (WGS) entry which is preliminary data.</text>
</comment>
<accession>A0A134BDU6</accession>